<sequence>MLCALSVSKNEDASLSMNIFSITKWKGALGREGYTTIDSSLSIPTLFSSNRIQMNVGYKNLMALLRDAVKEKIGLSAYFCNELLNQICSFLTKFEREYQEQGSKRLDQIYPFQTTEFAPTIRELDIAGLRLITLMDIYEALSSQWELIMPEIQAAIEKEQCLTGVFFIVIPEDSHLYPGPIENTLFICIVLIKFKLEATSIKKFRYLYDNYRRLCGTDQEPYESIYDHMWSTNAGVAIKLGEKMRMICQESLPLSGLPRLLNDKSNIDTINYVCKWNIHYLGLYLIQRQ</sequence>
<gene>
    <name evidence="1" type="ORF">MAM1_0050c03334</name>
</gene>
<dbReference type="Proteomes" id="UP000053815">
    <property type="component" value="Unassembled WGS sequence"/>
</dbReference>
<evidence type="ECO:0000313" key="1">
    <source>
        <dbReference type="EMBL" id="GAN03878.1"/>
    </source>
</evidence>
<keyword evidence="2" id="KW-1185">Reference proteome</keyword>
<dbReference type="EMBL" id="DF836339">
    <property type="protein sequence ID" value="GAN03878.1"/>
    <property type="molecule type" value="Genomic_DNA"/>
</dbReference>
<evidence type="ECO:0000313" key="2">
    <source>
        <dbReference type="Proteomes" id="UP000053815"/>
    </source>
</evidence>
<name>A0A0C9MPC3_9FUNG</name>
<proteinExistence type="predicted"/>
<dbReference type="AlphaFoldDB" id="A0A0C9MPC3"/>
<accession>A0A0C9MPC3</accession>
<protein>
    <submittedName>
        <fullName evidence="1">Uncharacterized protein</fullName>
    </submittedName>
</protein>
<organism evidence="1">
    <name type="scientific">Mucor ambiguus</name>
    <dbReference type="NCBI Taxonomy" id="91626"/>
    <lineage>
        <taxon>Eukaryota</taxon>
        <taxon>Fungi</taxon>
        <taxon>Fungi incertae sedis</taxon>
        <taxon>Mucoromycota</taxon>
        <taxon>Mucoromycotina</taxon>
        <taxon>Mucoromycetes</taxon>
        <taxon>Mucorales</taxon>
        <taxon>Mucorineae</taxon>
        <taxon>Mucoraceae</taxon>
        <taxon>Mucor</taxon>
    </lineage>
</organism>
<reference evidence="1" key="1">
    <citation type="submission" date="2014-09" db="EMBL/GenBank/DDBJ databases">
        <title>Draft genome sequence of an oleaginous Mucoromycotina fungus Mucor ambiguus NBRC6742.</title>
        <authorList>
            <person name="Takeda I."/>
            <person name="Yamane N."/>
            <person name="Morita T."/>
            <person name="Tamano K."/>
            <person name="Machida M."/>
            <person name="Baker S."/>
            <person name="Koike H."/>
        </authorList>
    </citation>
    <scope>NUCLEOTIDE SEQUENCE</scope>
    <source>
        <strain evidence="1">NBRC 6742</strain>
    </source>
</reference>